<dbReference type="AlphaFoldDB" id="A0A5R9GMB9"/>
<dbReference type="PANTHER" id="PTHR12526">
    <property type="entry name" value="GLYCOSYLTRANSFERASE"/>
    <property type="match status" value="1"/>
</dbReference>
<organism evidence="3 4">
    <name type="scientific">Paenibacillus antri</name>
    <dbReference type="NCBI Taxonomy" id="2582848"/>
    <lineage>
        <taxon>Bacteria</taxon>
        <taxon>Bacillati</taxon>
        <taxon>Bacillota</taxon>
        <taxon>Bacilli</taxon>
        <taxon>Bacillales</taxon>
        <taxon>Paenibacillaceae</taxon>
        <taxon>Paenibacillus</taxon>
    </lineage>
</organism>
<dbReference type="InterPro" id="IPR028098">
    <property type="entry name" value="Glyco_trans_4-like_N"/>
</dbReference>
<dbReference type="SUPFAM" id="SSF53756">
    <property type="entry name" value="UDP-Glycosyltransferase/glycogen phosphorylase"/>
    <property type="match status" value="1"/>
</dbReference>
<evidence type="ECO:0000313" key="4">
    <source>
        <dbReference type="Proteomes" id="UP000309676"/>
    </source>
</evidence>
<keyword evidence="4" id="KW-1185">Reference proteome</keyword>
<accession>A0A5R9GMB9</accession>
<dbReference type="Proteomes" id="UP000309676">
    <property type="component" value="Unassembled WGS sequence"/>
</dbReference>
<proteinExistence type="predicted"/>
<dbReference type="PANTHER" id="PTHR12526:SF638">
    <property type="entry name" value="SPORE COAT PROTEIN SA"/>
    <property type="match status" value="1"/>
</dbReference>
<feature type="domain" description="Glycosyltransferase subfamily 4-like N-terminal" evidence="2">
    <location>
        <begin position="34"/>
        <end position="170"/>
    </location>
</feature>
<gene>
    <name evidence="3" type="ORF">FE782_01205</name>
</gene>
<dbReference type="OrthoDB" id="139410at2"/>
<sequence length="386" mass="44046">MKIALICTEKLPVPPIRGGAIQILIDGVLPFLGRKHRVTVYCPDDPELPPRETKLGIDYVRLPRDNYVQHVGKALQEARKAGKRYDVVHVFNRPKDLLVYEAAMPESRFVVSLHNEMYREHKISEEDGLRSIRKAKRIMCISDYIGKTIVSRFPSAKGKLRTVYSGIDLNQYKPIWSKRAQAARAELRKTYNVEGKKVVLFVGRLSAVKGPDVLVQAMEHVVREIPNAVLVIVGAKSFQEQMSKYMLQLREIAEPMMKHLRFTGFVEPKRLPSIFLMGDVFVCSSQWEEPLARVHYEAMGAGLPIITTDRGGNAEIVNHRRNGLVIEDYSNPKAFADAILYMLRNKKEAERMAKAGRELAERNHGFEHVAKRLERLYEEAMGAERK</sequence>
<dbReference type="GO" id="GO:0016757">
    <property type="term" value="F:glycosyltransferase activity"/>
    <property type="evidence" value="ECO:0007669"/>
    <property type="project" value="InterPro"/>
</dbReference>
<feature type="domain" description="Glycosyl transferase family 1" evidence="1">
    <location>
        <begin position="186"/>
        <end position="358"/>
    </location>
</feature>
<name>A0A5R9GMB9_9BACL</name>
<evidence type="ECO:0000313" key="3">
    <source>
        <dbReference type="EMBL" id="TLS54353.1"/>
    </source>
</evidence>
<dbReference type="CDD" id="cd03801">
    <property type="entry name" value="GT4_PimA-like"/>
    <property type="match status" value="1"/>
</dbReference>
<dbReference type="Pfam" id="PF00534">
    <property type="entry name" value="Glycos_transf_1"/>
    <property type="match status" value="1"/>
</dbReference>
<evidence type="ECO:0000259" key="1">
    <source>
        <dbReference type="Pfam" id="PF00534"/>
    </source>
</evidence>
<evidence type="ECO:0000259" key="2">
    <source>
        <dbReference type="Pfam" id="PF13439"/>
    </source>
</evidence>
<reference evidence="3 4" key="1">
    <citation type="submission" date="2019-05" db="EMBL/GenBank/DDBJ databases">
        <authorList>
            <person name="Narsing Rao M.P."/>
            <person name="Li W.J."/>
        </authorList>
    </citation>
    <scope>NUCLEOTIDE SEQUENCE [LARGE SCALE GENOMIC DNA]</scope>
    <source>
        <strain evidence="3 4">SYSU_K30003</strain>
    </source>
</reference>
<keyword evidence="3" id="KW-0808">Transferase</keyword>
<comment type="caution">
    <text evidence="3">The sequence shown here is derived from an EMBL/GenBank/DDBJ whole genome shotgun (WGS) entry which is preliminary data.</text>
</comment>
<dbReference type="InterPro" id="IPR001296">
    <property type="entry name" value="Glyco_trans_1"/>
</dbReference>
<dbReference type="Pfam" id="PF13439">
    <property type="entry name" value="Glyco_transf_4"/>
    <property type="match status" value="1"/>
</dbReference>
<dbReference type="Gene3D" id="3.40.50.2000">
    <property type="entry name" value="Glycogen Phosphorylase B"/>
    <property type="match status" value="2"/>
</dbReference>
<dbReference type="EMBL" id="VCIW01000001">
    <property type="protein sequence ID" value="TLS54353.1"/>
    <property type="molecule type" value="Genomic_DNA"/>
</dbReference>
<protein>
    <submittedName>
        <fullName evidence="3">Glycosyltransferase family 4 protein</fullName>
    </submittedName>
</protein>